<dbReference type="AlphaFoldDB" id="A0A2S7WMZ7"/>
<dbReference type="PROSITE" id="PS51352">
    <property type="entry name" value="THIOREDOXIN_2"/>
    <property type="match status" value="1"/>
</dbReference>
<evidence type="ECO:0000313" key="2">
    <source>
        <dbReference type="EMBL" id="PQJ78980.1"/>
    </source>
</evidence>
<sequence length="455" mass="53017">MKNNFNKTFIIPLLLIGLNFSTTIWSQNSADSVLKVEADKDWKELETVGRSYVAPKETFTFLEKRRFQDSIALYKSKKAAAFLNKYPESPHYNIALNMYFHSNFQPYFIQDKIQDSIVTVINNIDIQIKETTSKELKSKLFHKRNRILPIDTNALEEWLQDGEKIVEKVIKSTNDAEIKKNMEIRLLNRDLKLAYNRYLDLYKDPSEIYYWEQFDMHYWKPLQIRVITLLNTYSNIESTATYVKRFIEYVSNHSPSIKEPYWKDFLKITNSNSPLANQPAFKALHKMAIDNLKAIEALKLFDDSKPLKMSFTAMDGTKINLADMRGKVVLLDLWSIGCPGCIQEMPHFKAMYDKYRDQGFEILGIVREGDAAKKRVQKILKKSGANWPQHLDKGAGASVSYHSLYNITGYPTVWLLDKEGKIVDKHARGTRLEPLIRKYLGLNKKKFDYRNPSFN</sequence>
<dbReference type="Pfam" id="PF00578">
    <property type="entry name" value="AhpC-TSA"/>
    <property type="match status" value="1"/>
</dbReference>
<dbReference type="CDD" id="cd02966">
    <property type="entry name" value="TlpA_like_family"/>
    <property type="match status" value="1"/>
</dbReference>
<dbReference type="OrthoDB" id="1069091at2"/>
<dbReference type="InterPro" id="IPR013766">
    <property type="entry name" value="Thioredoxin_domain"/>
</dbReference>
<feature type="domain" description="Thioredoxin" evidence="1">
    <location>
        <begin position="298"/>
        <end position="445"/>
    </location>
</feature>
<dbReference type="InterPro" id="IPR036249">
    <property type="entry name" value="Thioredoxin-like_sf"/>
</dbReference>
<dbReference type="GO" id="GO:0016209">
    <property type="term" value="F:antioxidant activity"/>
    <property type="evidence" value="ECO:0007669"/>
    <property type="project" value="InterPro"/>
</dbReference>
<name>A0A2S7WMZ7_9FLAO</name>
<dbReference type="Proteomes" id="UP000238882">
    <property type="component" value="Unassembled WGS sequence"/>
</dbReference>
<organism evidence="2 3">
    <name type="scientific">Polaribacter porphyrae</name>
    <dbReference type="NCBI Taxonomy" id="1137780"/>
    <lineage>
        <taxon>Bacteria</taxon>
        <taxon>Pseudomonadati</taxon>
        <taxon>Bacteroidota</taxon>
        <taxon>Flavobacteriia</taxon>
        <taxon>Flavobacteriales</taxon>
        <taxon>Flavobacteriaceae</taxon>
    </lineage>
</organism>
<comment type="caution">
    <text evidence="2">The sequence shown here is derived from an EMBL/GenBank/DDBJ whole genome shotgun (WGS) entry which is preliminary data.</text>
</comment>
<dbReference type="InterPro" id="IPR000866">
    <property type="entry name" value="AhpC/TSA"/>
</dbReference>
<dbReference type="PANTHER" id="PTHR42852">
    <property type="entry name" value="THIOL:DISULFIDE INTERCHANGE PROTEIN DSBE"/>
    <property type="match status" value="1"/>
</dbReference>
<dbReference type="PANTHER" id="PTHR42852:SF13">
    <property type="entry name" value="PROTEIN DIPZ"/>
    <property type="match status" value="1"/>
</dbReference>
<dbReference type="RefSeq" id="WP_105015578.1">
    <property type="nucleotide sequence ID" value="NZ_MSCN01000001.1"/>
</dbReference>
<reference evidence="2 3" key="1">
    <citation type="submission" date="2016-12" db="EMBL/GenBank/DDBJ databases">
        <title>Trade-off between light-utilization and light-protection in marine flavobacteria.</title>
        <authorList>
            <person name="Kumagai Y."/>
            <person name="Yoshizawa S."/>
            <person name="Kogure K."/>
            <person name="Iwasaki W."/>
        </authorList>
    </citation>
    <scope>NUCLEOTIDE SEQUENCE [LARGE SCALE GENOMIC DNA]</scope>
    <source>
        <strain evidence="2 3">NBRC 108759</strain>
    </source>
</reference>
<dbReference type="EMBL" id="MSCN01000001">
    <property type="protein sequence ID" value="PQJ78980.1"/>
    <property type="molecule type" value="Genomic_DNA"/>
</dbReference>
<dbReference type="Gene3D" id="3.40.30.10">
    <property type="entry name" value="Glutaredoxin"/>
    <property type="match status" value="1"/>
</dbReference>
<gene>
    <name evidence="2" type="ORF">BTO18_07215</name>
</gene>
<protein>
    <recommendedName>
        <fullName evidence="1">Thioredoxin domain-containing protein</fullName>
    </recommendedName>
</protein>
<dbReference type="GO" id="GO:0016491">
    <property type="term" value="F:oxidoreductase activity"/>
    <property type="evidence" value="ECO:0007669"/>
    <property type="project" value="InterPro"/>
</dbReference>
<accession>A0A2S7WMZ7</accession>
<evidence type="ECO:0000313" key="3">
    <source>
        <dbReference type="Proteomes" id="UP000238882"/>
    </source>
</evidence>
<evidence type="ECO:0000259" key="1">
    <source>
        <dbReference type="PROSITE" id="PS51352"/>
    </source>
</evidence>
<proteinExistence type="predicted"/>
<dbReference type="InterPro" id="IPR050553">
    <property type="entry name" value="Thioredoxin_ResA/DsbE_sf"/>
</dbReference>
<keyword evidence="3" id="KW-1185">Reference proteome</keyword>
<dbReference type="SUPFAM" id="SSF52833">
    <property type="entry name" value="Thioredoxin-like"/>
    <property type="match status" value="1"/>
</dbReference>